<gene>
    <name evidence="1" type="ORF">GA0070616_3982</name>
</gene>
<dbReference type="AlphaFoldDB" id="A0A1C6SKJ3"/>
<protein>
    <recommendedName>
        <fullName evidence="3">Release factor glutamine methyltransferase</fullName>
    </recommendedName>
</protein>
<reference evidence="1 2" key="1">
    <citation type="submission" date="2016-06" db="EMBL/GenBank/DDBJ databases">
        <authorList>
            <person name="Kjaerup R.B."/>
            <person name="Dalgaard T.S."/>
            <person name="Juul-Madsen H.R."/>
        </authorList>
    </citation>
    <scope>NUCLEOTIDE SEQUENCE [LARGE SCALE GENOMIC DNA]</scope>
    <source>
        <strain evidence="1 2">DSM 43818</strain>
    </source>
</reference>
<organism evidence="1 2">
    <name type="scientific">Micromonospora nigra</name>
    <dbReference type="NCBI Taxonomy" id="145857"/>
    <lineage>
        <taxon>Bacteria</taxon>
        <taxon>Bacillati</taxon>
        <taxon>Actinomycetota</taxon>
        <taxon>Actinomycetes</taxon>
        <taxon>Micromonosporales</taxon>
        <taxon>Micromonosporaceae</taxon>
        <taxon>Micromonospora</taxon>
    </lineage>
</organism>
<name>A0A1C6SKJ3_9ACTN</name>
<evidence type="ECO:0008006" key="3">
    <source>
        <dbReference type="Google" id="ProtNLM"/>
    </source>
</evidence>
<evidence type="ECO:0000313" key="2">
    <source>
        <dbReference type="Proteomes" id="UP000199699"/>
    </source>
</evidence>
<sequence>MSDRLAPGGHLVVESGREQAGALCAALSAAGLVPQMRRDADLDATVVLARN</sequence>
<proteinExistence type="predicted"/>
<dbReference type="STRING" id="145857.GA0070616_3982"/>
<dbReference type="RefSeq" id="WP_175440137.1">
    <property type="nucleotide sequence ID" value="NZ_FMHT01000003.1"/>
</dbReference>
<accession>A0A1C6SKJ3</accession>
<dbReference type="EMBL" id="FMHT01000003">
    <property type="protein sequence ID" value="SCL29947.1"/>
    <property type="molecule type" value="Genomic_DNA"/>
</dbReference>
<dbReference type="Proteomes" id="UP000199699">
    <property type="component" value="Unassembled WGS sequence"/>
</dbReference>
<evidence type="ECO:0000313" key="1">
    <source>
        <dbReference type="EMBL" id="SCL29947.1"/>
    </source>
</evidence>
<keyword evidence="2" id="KW-1185">Reference proteome</keyword>